<keyword evidence="1" id="KW-0472">Membrane</keyword>
<feature type="transmembrane region" description="Helical" evidence="1">
    <location>
        <begin position="71"/>
        <end position="89"/>
    </location>
</feature>
<evidence type="ECO:0000313" key="3">
    <source>
        <dbReference type="Proteomes" id="UP000027822"/>
    </source>
</evidence>
<sequence>MSDVVFLQPVFQLLVAALVLLLLVVIFQKKKWINGVSLTFILVICCGVAALTLMATGIIADEYNAGGDTQSFFLCIAVGVLSLINFLVYTSKEVKRKEAEENI</sequence>
<accession>A0A073KFZ9</accession>
<comment type="caution">
    <text evidence="2">The sequence shown here is derived from an EMBL/GenBank/DDBJ whole genome shotgun (WGS) entry which is preliminary data.</text>
</comment>
<keyword evidence="1" id="KW-1133">Transmembrane helix</keyword>
<organism evidence="2 3">
    <name type="scientific">Bacillus manliponensis</name>
    <dbReference type="NCBI Taxonomy" id="574376"/>
    <lineage>
        <taxon>Bacteria</taxon>
        <taxon>Bacillati</taxon>
        <taxon>Bacillota</taxon>
        <taxon>Bacilli</taxon>
        <taxon>Bacillales</taxon>
        <taxon>Bacillaceae</taxon>
        <taxon>Bacillus</taxon>
        <taxon>Bacillus cereus group</taxon>
    </lineage>
</organism>
<dbReference type="eggNOG" id="ENOG5033FFQ">
    <property type="taxonomic scope" value="Bacteria"/>
</dbReference>
<evidence type="ECO:0000313" key="2">
    <source>
        <dbReference type="EMBL" id="KEK21233.1"/>
    </source>
</evidence>
<gene>
    <name evidence="2" type="ORF">BAMA_00220</name>
</gene>
<proteinExistence type="predicted"/>
<reference evidence="2 3" key="1">
    <citation type="submission" date="2014-06" db="EMBL/GenBank/DDBJ databases">
        <title>Draft genome sequence of Bacillus manliponensis JCM 15802 (MCCC 1A00708).</title>
        <authorList>
            <person name="Lai Q."/>
            <person name="Liu Y."/>
            <person name="Shao Z."/>
        </authorList>
    </citation>
    <scope>NUCLEOTIDE SEQUENCE [LARGE SCALE GENOMIC DNA]</scope>
    <source>
        <strain evidence="2 3">JCM 15802</strain>
    </source>
</reference>
<evidence type="ECO:0000256" key="1">
    <source>
        <dbReference type="SAM" id="Phobius"/>
    </source>
</evidence>
<dbReference type="EMBL" id="JOTN01000001">
    <property type="protein sequence ID" value="KEK21233.1"/>
    <property type="molecule type" value="Genomic_DNA"/>
</dbReference>
<feature type="transmembrane region" description="Helical" evidence="1">
    <location>
        <begin position="39"/>
        <end position="59"/>
    </location>
</feature>
<keyword evidence="1" id="KW-0812">Transmembrane</keyword>
<feature type="transmembrane region" description="Helical" evidence="1">
    <location>
        <begin position="6"/>
        <end position="27"/>
    </location>
</feature>
<dbReference type="Proteomes" id="UP000027822">
    <property type="component" value="Unassembled WGS sequence"/>
</dbReference>
<dbReference type="STRING" id="574376.BAMA_00220"/>
<name>A0A073KFZ9_9BACI</name>
<protein>
    <submittedName>
        <fullName evidence="2">Uncharacterized protein</fullName>
    </submittedName>
</protein>
<dbReference type="AlphaFoldDB" id="A0A073KFZ9"/>
<keyword evidence="3" id="KW-1185">Reference proteome</keyword>
<dbReference type="OrthoDB" id="2902278at2"/>